<feature type="compositionally biased region" description="Polar residues" evidence="1">
    <location>
        <begin position="38"/>
        <end position="50"/>
    </location>
</feature>
<feature type="chain" id="PRO_5015788137" evidence="2">
    <location>
        <begin position="17"/>
        <end position="494"/>
    </location>
</feature>
<feature type="region of interest" description="Disordered" evidence="1">
    <location>
        <begin position="389"/>
        <end position="494"/>
    </location>
</feature>
<keyword evidence="3" id="KW-0378">Hydrolase</keyword>
<protein>
    <submittedName>
        <fullName evidence="3">Helitron helicase-like domain-containing protein</fullName>
    </submittedName>
</protein>
<evidence type="ECO:0000256" key="1">
    <source>
        <dbReference type="SAM" id="MobiDB-lite"/>
    </source>
</evidence>
<dbReference type="PANTHER" id="PTHR45786">
    <property type="entry name" value="DNA BINDING PROTEIN-LIKE"/>
    <property type="match status" value="1"/>
</dbReference>
<keyword evidence="2" id="KW-0732">Signal</keyword>
<feature type="compositionally biased region" description="Basic and acidic residues" evidence="1">
    <location>
        <begin position="389"/>
        <end position="402"/>
    </location>
</feature>
<feature type="compositionally biased region" description="Polar residues" evidence="1">
    <location>
        <begin position="403"/>
        <end position="413"/>
    </location>
</feature>
<feature type="region of interest" description="Disordered" evidence="1">
    <location>
        <begin position="199"/>
        <end position="225"/>
    </location>
</feature>
<feature type="compositionally biased region" description="Basic and acidic residues" evidence="1">
    <location>
        <begin position="458"/>
        <end position="468"/>
    </location>
</feature>
<gene>
    <name evidence="3" type="ORF">CTI12_AA181780</name>
</gene>
<feature type="compositionally biased region" description="Polar residues" evidence="1">
    <location>
        <begin position="426"/>
        <end position="438"/>
    </location>
</feature>
<sequence length="494" mass="55169">MLVSILLPCSFFCASGLLLFAAMNQKTIPFPKKKPSYRLSNPTNTHTSPQCKIHSPNVANGVASDSHGHQSSAASNTDDDYVRQGSVHDASHMQCPPPSVNTPSAQQCTPVAFLQDTLTNGGLKNGGRLLQATGSSQHDNRCLQQPKKRGRPRKDKGTTEPVEEATCVHTDALPDDPQTAAYTNRRSRRTRRQRILMQHFQSSLHSPAKAREEGSSSCTQQDFNGPELDPEIVQGLIHFLDEHNELVQLLRTARDKCAQHDVPEFKLRLYSGERPRGYELPGSHILGAIVFDSGPESESNYDVIIEYRGGVIKRVSKIHKSYMSLQFPLIFIYGQPGYHTKLMLRTADPNDEPKRFIIFKMLLMHVYDVLFLCNQLEALPAPLALTEKDSTEEKKERQDEPHTTATLLSPPSESTKEMELPEDDLQQPNNTLVGNEASSAVPGTPMQFIKQETLPPPPKEKALQETKGKTVKRPLFQQQPAESKKQKGTHRIFN</sequence>
<feature type="region of interest" description="Disordered" evidence="1">
    <location>
        <begin position="124"/>
        <end position="164"/>
    </location>
</feature>
<dbReference type="EMBL" id="PKPP01001518">
    <property type="protein sequence ID" value="PWA82018.1"/>
    <property type="molecule type" value="Genomic_DNA"/>
</dbReference>
<feature type="signal peptide" evidence="2">
    <location>
        <begin position="1"/>
        <end position="16"/>
    </location>
</feature>
<evidence type="ECO:0000313" key="4">
    <source>
        <dbReference type="Proteomes" id="UP000245207"/>
    </source>
</evidence>
<dbReference type="GO" id="GO:0004386">
    <property type="term" value="F:helicase activity"/>
    <property type="evidence" value="ECO:0007669"/>
    <property type="project" value="UniProtKB-KW"/>
</dbReference>
<evidence type="ECO:0000256" key="2">
    <source>
        <dbReference type="SAM" id="SignalP"/>
    </source>
</evidence>
<reference evidence="3 4" key="1">
    <citation type="journal article" date="2018" name="Mol. Plant">
        <title>The genome of Artemisia annua provides insight into the evolution of Asteraceae family and artemisinin biosynthesis.</title>
        <authorList>
            <person name="Shen Q."/>
            <person name="Zhang L."/>
            <person name="Liao Z."/>
            <person name="Wang S."/>
            <person name="Yan T."/>
            <person name="Shi P."/>
            <person name="Liu M."/>
            <person name="Fu X."/>
            <person name="Pan Q."/>
            <person name="Wang Y."/>
            <person name="Lv Z."/>
            <person name="Lu X."/>
            <person name="Zhang F."/>
            <person name="Jiang W."/>
            <person name="Ma Y."/>
            <person name="Chen M."/>
            <person name="Hao X."/>
            <person name="Li L."/>
            <person name="Tang Y."/>
            <person name="Lv G."/>
            <person name="Zhou Y."/>
            <person name="Sun X."/>
            <person name="Brodelius P.E."/>
            <person name="Rose J.K.C."/>
            <person name="Tang K."/>
        </authorList>
    </citation>
    <scope>NUCLEOTIDE SEQUENCE [LARGE SCALE GENOMIC DNA]</scope>
    <source>
        <strain evidence="4">cv. Huhao1</strain>
        <tissue evidence="3">Leaf</tissue>
    </source>
</reference>
<dbReference type="PANTHER" id="PTHR45786:SF74">
    <property type="entry name" value="ATP-DEPENDENT DNA HELICASE"/>
    <property type="match status" value="1"/>
</dbReference>
<proteinExistence type="predicted"/>
<dbReference type="AlphaFoldDB" id="A0A2U1P8D9"/>
<comment type="caution">
    <text evidence="3">The sequence shown here is derived from an EMBL/GenBank/DDBJ whole genome shotgun (WGS) entry which is preliminary data.</text>
</comment>
<keyword evidence="3" id="KW-0347">Helicase</keyword>
<keyword evidence="3" id="KW-0547">Nucleotide-binding</keyword>
<accession>A0A2U1P8D9</accession>
<keyword evidence="3" id="KW-0067">ATP-binding</keyword>
<keyword evidence="4" id="KW-1185">Reference proteome</keyword>
<feature type="region of interest" description="Disordered" evidence="1">
    <location>
        <begin position="31"/>
        <end position="104"/>
    </location>
</feature>
<name>A0A2U1P8D9_ARTAN</name>
<organism evidence="3 4">
    <name type="scientific">Artemisia annua</name>
    <name type="common">Sweet wormwood</name>
    <dbReference type="NCBI Taxonomy" id="35608"/>
    <lineage>
        <taxon>Eukaryota</taxon>
        <taxon>Viridiplantae</taxon>
        <taxon>Streptophyta</taxon>
        <taxon>Embryophyta</taxon>
        <taxon>Tracheophyta</taxon>
        <taxon>Spermatophyta</taxon>
        <taxon>Magnoliopsida</taxon>
        <taxon>eudicotyledons</taxon>
        <taxon>Gunneridae</taxon>
        <taxon>Pentapetalae</taxon>
        <taxon>asterids</taxon>
        <taxon>campanulids</taxon>
        <taxon>Asterales</taxon>
        <taxon>Asteraceae</taxon>
        <taxon>Asteroideae</taxon>
        <taxon>Anthemideae</taxon>
        <taxon>Artemisiinae</taxon>
        <taxon>Artemisia</taxon>
    </lineage>
</organism>
<dbReference type="Proteomes" id="UP000245207">
    <property type="component" value="Unassembled WGS sequence"/>
</dbReference>
<evidence type="ECO:0000313" key="3">
    <source>
        <dbReference type="EMBL" id="PWA82018.1"/>
    </source>
</evidence>